<organism evidence="1 2">
    <name type="scientific">Tanacetum coccineum</name>
    <dbReference type="NCBI Taxonomy" id="301880"/>
    <lineage>
        <taxon>Eukaryota</taxon>
        <taxon>Viridiplantae</taxon>
        <taxon>Streptophyta</taxon>
        <taxon>Embryophyta</taxon>
        <taxon>Tracheophyta</taxon>
        <taxon>Spermatophyta</taxon>
        <taxon>Magnoliopsida</taxon>
        <taxon>eudicotyledons</taxon>
        <taxon>Gunneridae</taxon>
        <taxon>Pentapetalae</taxon>
        <taxon>asterids</taxon>
        <taxon>campanulids</taxon>
        <taxon>Asterales</taxon>
        <taxon>Asteraceae</taxon>
        <taxon>Asteroideae</taxon>
        <taxon>Anthemideae</taxon>
        <taxon>Anthemidinae</taxon>
        <taxon>Tanacetum</taxon>
    </lineage>
</organism>
<dbReference type="GO" id="GO:0003964">
    <property type="term" value="F:RNA-directed DNA polymerase activity"/>
    <property type="evidence" value="ECO:0007669"/>
    <property type="project" value="UniProtKB-KW"/>
</dbReference>
<keyword evidence="1" id="KW-0808">Transferase</keyword>
<gene>
    <name evidence="1" type="ORF">Tco_0819133</name>
</gene>
<proteinExistence type="predicted"/>
<reference evidence="1" key="1">
    <citation type="journal article" date="2022" name="Int. J. Mol. Sci.">
        <title>Draft Genome of Tanacetum Coccineum: Genomic Comparison of Closely Related Tanacetum-Family Plants.</title>
        <authorList>
            <person name="Yamashiro T."/>
            <person name="Shiraishi A."/>
            <person name="Nakayama K."/>
            <person name="Satake H."/>
        </authorList>
    </citation>
    <scope>NUCLEOTIDE SEQUENCE</scope>
</reference>
<dbReference type="InterPro" id="IPR021109">
    <property type="entry name" value="Peptidase_aspartic_dom_sf"/>
</dbReference>
<sequence length="139" mass="15835">MPKYAKFMKDLLTQRERGNEASKITLNERFPVVVLNDIPLKEKDPESFTIPCVIGQGFVFPVDFVVLDMKEDHKIPIILGRPFLATAHAMIDVFNKKISFEVGDETITFDIKKSMRFPPSDDDTCHSVDIIDLSILNHV</sequence>
<dbReference type="PANTHER" id="PTHR33067:SF35">
    <property type="entry name" value="ASPARTIC PEPTIDASE DDI1-TYPE DOMAIN-CONTAINING PROTEIN"/>
    <property type="match status" value="1"/>
</dbReference>
<dbReference type="Gene3D" id="2.40.70.10">
    <property type="entry name" value="Acid Proteases"/>
    <property type="match status" value="1"/>
</dbReference>
<dbReference type="Proteomes" id="UP001151760">
    <property type="component" value="Unassembled WGS sequence"/>
</dbReference>
<name>A0ABQ5A7G2_9ASTR</name>
<protein>
    <submittedName>
        <fullName evidence="1">Reverse transcriptase domain-containing protein</fullName>
    </submittedName>
</protein>
<accession>A0ABQ5A7G2</accession>
<evidence type="ECO:0000313" key="2">
    <source>
        <dbReference type="Proteomes" id="UP001151760"/>
    </source>
</evidence>
<dbReference type="PANTHER" id="PTHR33067">
    <property type="entry name" value="RNA-DIRECTED DNA POLYMERASE-RELATED"/>
    <property type="match status" value="1"/>
</dbReference>
<dbReference type="EMBL" id="BQNB010012005">
    <property type="protein sequence ID" value="GJS97963.1"/>
    <property type="molecule type" value="Genomic_DNA"/>
</dbReference>
<keyword evidence="1" id="KW-0695">RNA-directed DNA polymerase</keyword>
<keyword evidence="2" id="KW-1185">Reference proteome</keyword>
<evidence type="ECO:0000313" key="1">
    <source>
        <dbReference type="EMBL" id="GJS97963.1"/>
    </source>
</evidence>
<reference evidence="1" key="2">
    <citation type="submission" date="2022-01" db="EMBL/GenBank/DDBJ databases">
        <authorList>
            <person name="Yamashiro T."/>
            <person name="Shiraishi A."/>
            <person name="Satake H."/>
            <person name="Nakayama K."/>
        </authorList>
    </citation>
    <scope>NUCLEOTIDE SEQUENCE</scope>
</reference>
<comment type="caution">
    <text evidence="1">The sequence shown here is derived from an EMBL/GenBank/DDBJ whole genome shotgun (WGS) entry which is preliminary data.</text>
</comment>
<keyword evidence="1" id="KW-0548">Nucleotidyltransferase</keyword>